<organism evidence="6 7">
    <name type="scientific">Bacillus inaquosorum</name>
    <dbReference type="NCBI Taxonomy" id="483913"/>
    <lineage>
        <taxon>Bacteria</taxon>
        <taxon>Bacillati</taxon>
        <taxon>Bacillota</taxon>
        <taxon>Bacilli</taxon>
        <taxon>Bacillales</taxon>
        <taxon>Bacillaceae</taxon>
        <taxon>Bacillus</taxon>
    </lineage>
</organism>
<dbReference type="NCBIfam" id="TIGR01488">
    <property type="entry name" value="HAD-SF-IB"/>
    <property type="match status" value="1"/>
</dbReference>
<dbReference type="GO" id="GO:0019509">
    <property type="term" value="P:L-methionine salvage from methylthioadenosine"/>
    <property type="evidence" value="ECO:0007669"/>
    <property type="project" value="UniProtKB-UniRule"/>
</dbReference>
<proteinExistence type="inferred from homology"/>
<name>A0A9Q4HZR0_9BACI</name>
<comment type="pathway">
    <text evidence="4">Amino-acid biosynthesis; L-methionine biosynthesis via salvage pathway; L-methionine from S-methyl-5-thio-alpha-D-ribose 1-phosphate: step 4/6.</text>
</comment>
<dbReference type="InterPro" id="IPR036412">
    <property type="entry name" value="HAD-like_sf"/>
</dbReference>
<dbReference type="GO" id="GO:0043716">
    <property type="term" value="F:2-hydroxy-3-keto-5-methylthiopentenyl-1-phosphate phosphatase activity"/>
    <property type="evidence" value="ECO:0007669"/>
    <property type="project" value="UniProtKB-UniRule"/>
</dbReference>
<dbReference type="CDD" id="cd07524">
    <property type="entry name" value="HAD_Pase"/>
    <property type="match status" value="1"/>
</dbReference>
<comment type="catalytic activity">
    <reaction evidence="4">
        <text>2-hydroxy-5-methylsulfanyl-3-oxopent-1-enyl phosphate + H2O = 1,2-dihydroxy-5-(methylsulfanyl)pent-1-en-3-one + phosphate</text>
        <dbReference type="Rhea" id="RHEA:14481"/>
        <dbReference type="ChEBI" id="CHEBI:15377"/>
        <dbReference type="ChEBI" id="CHEBI:43474"/>
        <dbReference type="ChEBI" id="CHEBI:49252"/>
        <dbReference type="ChEBI" id="CHEBI:59505"/>
        <dbReference type="EC" id="3.1.3.87"/>
    </reaction>
</comment>
<dbReference type="PANTHER" id="PTHR28181:SF2">
    <property type="entry name" value="PHOSPHORIC MONOESTER HYDROLASE"/>
    <property type="match status" value="1"/>
</dbReference>
<evidence type="ECO:0000313" key="6">
    <source>
        <dbReference type="EMBL" id="MCY9230694.1"/>
    </source>
</evidence>
<dbReference type="KEGG" id="biq:AN935_07090"/>
<accession>A0A9Q4HZR0</accession>
<dbReference type="PANTHER" id="PTHR28181">
    <property type="entry name" value="UPF0655 PROTEIN YCR015C"/>
    <property type="match status" value="1"/>
</dbReference>
<dbReference type="HAMAP" id="MF_01680">
    <property type="entry name" value="Salvage_MtnX"/>
    <property type="match status" value="1"/>
</dbReference>
<evidence type="ECO:0000256" key="5">
    <source>
        <dbReference type="NCBIfam" id="TIGR03333"/>
    </source>
</evidence>
<keyword evidence="2 4" id="KW-0378">Hydrolase</keyword>
<dbReference type="Pfam" id="PF12710">
    <property type="entry name" value="HAD"/>
    <property type="match status" value="1"/>
</dbReference>
<keyword evidence="3 4" id="KW-0486">Methionine biosynthesis</keyword>
<evidence type="ECO:0000256" key="4">
    <source>
        <dbReference type="HAMAP-Rule" id="MF_01680"/>
    </source>
</evidence>
<dbReference type="NCBIfam" id="TIGR03333">
    <property type="entry name" value="salvage_mtnX"/>
    <property type="match status" value="1"/>
</dbReference>
<dbReference type="InterPro" id="IPR006384">
    <property type="entry name" value="HAD_hydro_PyrdxlP_Pase-like"/>
</dbReference>
<dbReference type="RefSeq" id="WP_060398494.1">
    <property type="nucleotide sequence ID" value="NZ_CP096592.1"/>
</dbReference>
<comment type="caution">
    <text evidence="6">The sequence shown here is derived from an EMBL/GenBank/DDBJ whole genome shotgun (WGS) entry which is preliminary data.</text>
</comment>
<dbReference type="GeneID" id="76977863"/>
<dbReference type="InterPro" id="IPR017718">
    <property type="entry name" value="HAD-SF_hydro_IB_MtnX"/>
</dbReference>
<sequence length="235" mass="26877">MTTRKPLIICDFDGTITMNDNIISIMKTFAPPEWTALKDGVLSKTLSIKEGVGRMFGLLPSSLKEEITRFVLEDAKIREGFREFVAFVKEHELPFYVVSGGMDFFVYPLLEGIVEKDRIYCNHASFDSDYIHIDWPHSCKGTCSNQCGCCKPSVIHELSEPNQYIIMIGDSVTDVEAAKLSDLCFARDYLLNECRERNLNHLPYQDFNEIRKDIENVTEVQEWLQNKNAGESSLK</sequence>
<dbReference type="EMBL" id="JALAXJ010000016">
    <property type="protein sequence ID" value="MCY9230694.1"/>
    <property type="molecule type" value="Genomic_DNA"/>
</dbReference>
<comment type="function">
    <text evidence="4">Dephosphorylates 2-hydroxy-3-keto-5-methylthiopentenyl-1-phosphate (HK-MTPenyl-1-P) yielding 1,2-dihydroxy-3-keto-5-methylthiopentene (DHK-MTPene).</text>
</comment>
<dbReference type="NCBIfam" id="NF007103">
    <property type="entry name" value="PRK09552.1"/>
    <property type="match status" value="1"/>
</dbReference>
<dbReference type="NCBIfam" id="TIGR01489">
    <property type="entry name" value="DKMTPPase-SF"/>
    <property type="match status" value="1"/>
</dbReference>
<protein>
    <recommendedName>
        <fullName evidence="4 5">2-hydroxy-3-keto-5-methylthiopentenyl-1-phosphate phosphatase</fullName>
        <shortName evidence="4">HK-MTPenyl-1-P phosphatase</shortName>
        <ecNumber evidence="4 5">3.1.3.87</ecNumber>
    </recommendedName>
</protein>
<evidence type="ECO:0000313" key="7">
    <source>
        <dbReference type="Proteomes" id="UP001066278"/>
    </source>
</evidence>
<dbReference type="SUPFAM" id="SSF56784">
    <property type="entry name" value="HAD-like"/>
    <property type="match status" value="1"/>
</dbReference>
<dbReference type="InterPro" id="IPR050849">
    <property type="entry name" value="HAD-like_hydrolase_phosphatase"/>
</dbReference>
<dbReference type="Proteomes" id="UP001066278">
    <property type="component" value="Unassembled WGS sequence"/>
</dbReference>
<evidence type="ECO:0000256" key="3">
    <source>
        <dbReference type="ARBA" id="ARBA00023167"/>
    </source>
</evidence>
<keyword evidence="1 4" id="KW-0028">Amino-acid biosynthesis</keyword>
<dbReference type="Gene3D" id="3.90.1470.20">
    <property type="match status" value="1"/>
</dbReference>
<gene>
    <name evidence="4 6" type="primary">mtnX</name>
    <name evidence="6" type="ORF">MOE99_15325</name>
</gene>
<dbReference type="Gene3D" id="3.40.50.1000">
    <property type="entry name" value="HAD superfamily/HAD-like"/>
    <property type="match status" value="1"/>
</dbReference>
<reference evidence="6" key="1">
    <citation type="submission" date="2022-02" db="EMBL/GenBank/DDBJ databases">
        <title>Crop Bioprotection Bacillus Genome Sequencing.</title>
        <authorList>
            <person name="Dunlap C."/>
        </authorList>
    </citation>
    <scope>NUCLEOTIDE SEQUENCE</scope>
    <source>
        <strain evidence="6">T20C13</strain>
    </source>
</reference>
<dbReference type="AlphaFoldDB" id="A0A9Q4HZR0"/>
<dbReference type="EC" id="3.1.3.87" evidence="4 5"/>
<evidence type="ECO:0000256" key="2">
    <source>
        <dbReference type="ARBA" id="ARBA00022801"/>
    </source>
</evidence>
<dbReference type="InterPro" id="IPR023214">
    <property type="entry name" value="HAD_sf"/>
</dbReference>
<evidence type="ECO:0000256" key="1">
    <source>
        <dbReference type="ARBA" id="ARBA00022605"/>
    </source>
</evidence>
<comment type="similarity">
    <text evidence="4">Belongs to the HAD-like hydrolase superfamily. MtnX family.</text>
</comment>